<dbReference type="EMBL" id="JAJAGQ010000016">
    <property type="protein sequence ID" value="KAJ8539703.1"/>
    <property type="molecule type" value="Genomic_DNA"/>
</dbReference>
<evidence type="ECO:0000256" key="1">
    <source>
        <dbReference type="SAM" id="MobiDB-lite"/>
    </source>
</evidence>
<dbReference type="Proteomes" id="UP001152561">
    <property type="component" value="Unassembled WGS sequence"/>
</dbReference>
<dbReference type="InterPro" id="IPR039624">
    <property type="entry name" value="LEA1/2/D7/KIN2"/>
</dbReference>
<organism evidence="2 3">
    <name type="scientific">Anisodus acutangulus</name>
    <dbReference type="NCBI Taxonomy" id="402998"/>
    <lineage>
        <taxon>Eukaryota</taxon>
        <taxon>Viridiplantae</taxon>
        <taxon>Streptophyta</taxon>
        <taxon>Embryophyta</taxon>
        <taxon>Tracheophyta</taxon>
        <taxon>Spermatophyta</taxon>
        <taxon>Magnoliopsida</taxon>
        <taxon>eudicotyledons</taxon>
        <taxon>Gunneridae</taxon>
        <taxon>Pentapetalae</taxon>
        <taxon>asterids</taxon>
        <taxon>lamiids</taxon>
        <taxon>Solanales</taxon>
        <taxon>Solanaceae</taxon>
        <taxon>Solanoideae</taxon>
        <taxon>Hyoscyameae</taxon>
        <taxon>Anisodus</taxon>
    </lineage>
</organism>
<dbReference type="PANTHER" id="PTHR34191">
    <property type="entry name" value="LATE EMBRYOGENESIS ABUNDANT PROTEIN (LEA) FAMILY PROTEIN"/>
    <property type="match status" value="1"/>
</dbReference>
<comment type="caution">
    <text evidence="2">The sequence shown here is derived from an EMBL/GenBank/DDBJ whole genome shotgun (WGS) entry which is preliminary data.</text>
</comment>
<evidence type="ECO:0000313" key="3">
    <source>
        <dbReference type="Proteomes" id="UP001152561"/>
    </source>
</evidence>
<feature type="region of interest" description="Disordered" evidence="1">
    <location>
        <begin position="65"/>
        <end position="85"/>
    </location>
</feature>
<proteinExistence type="predicted"/>
<sequence>MKPMVVDYLADMEEQGSTMAMDVDEVDAIDIFGEGPLGGEHAKSEQWVESANSRASINKVEDAIQRARESAQQKREQNSGFLHHTGEQMMHMAQDAVDGVKNTFGIRSNKNK</sequence>
<feature type="compositionally biased region" description="Basic and acidic residues" evidence="1">
    <location>
        <begin position="65"/>
        <end position="77"/>
    </location>
</feature>
<accession>A0A9Q1LMJ6</accession>
<dbReference type="PANTHER" id="PTHR34191:SF19">
    <property type="entry name" value="LATE EMBRYOGENESIS ABUNDANT PROTEIN 1-LIKE"/>
    <property type="match status" value="1"/>
</dbReference>
<dbReference type="OrthoDB" id="1894923at2759"/>
<protein>
    <submittedName>
        <fullName evidence="2">Uncharacterized protein</fullName>
    </submittedName>
</protein>
<evidence type="ECO:0000313" key="2">
    <source>
        <dbReference type="EMBL" id="KAJ8539703.1"/>
    </source>
</evidence>
<gene>
    <name evidence="2" type="ORF">K7X08_013955</name>
</gene>
<reference evidence="3" key="1">
    <citation type="journal article" date="2023" name="Proc. Natl. Acad. Sci. U.S.A.">
        <title>Genomic and structural basis for evolution of tropane alkaloid biosynthesis.</title>
        <authorList>
            <person name="Wanga Y.-J."/>
            <person name="Taina T."/>
            <person name="Yua J.-Y."/>
            <person name="Lia J."/>
            <person name="Xua B."/>
            <person name="Chenc J."/>
            <person name="D'Auriad J.C."/>
            <person name="Huanga J.-P."/>
            <person name="Huanga S.-X."/>
        </authorList>
    </citation>
    <scope>NUCLEOTIDE SEQUENCE [LARGE SCALE GENOMIC DNA]</scope>
    <source>
        <strain evidence="3">cv. KIB-2019</strain>
    </source>
</reference>
<keyword evidence="3" id="KW-1185">Reference proteome</keyword>
<dbReference type="AlphaFoldDB" id="A0A9Q1LMJ6"/>
<name>A0A9Q1LMJ6_9SOLA</name>